<dbReference type="InterPro" id="IPR035067">
    <property type="entry name" value="V-type_ATPase_csu/dsu"/>
</dbReference>
<evidence type="ECO:0000256" key="5">
    <source>
        <dbReference type="ARBA" id="ARBA00029477"/>
    </source>
</evidence>
<sequence length="380" mass="42968">MEALFYNVNTGFLEGIVRGYKAGLLTQGQYSNLTQCDTIEDFRTQLSSTDYGNFLANESLPIATSTIAERATQLLVDQFNYLKSNAVEPLNKFLEYVSYSYMIDNVILLITGTVHERDTHELLERCHPLGVFETLPALCVATNVEELYHTALVETPLAPYFRECLSANDLDDLNIEIIRNTLYKAYLEDFYSLCQEIGGPTFEIMSKVLSFEADRRTINITINSFGTDLTKEQRAKLFPTIGRLYPDGNNSLARADDVEQVRLACDYIPEYRSFFDTSSAAAAAQNSNRAGGGGGTESTSNLLGEFSFGGEQAQSIGELEDRFFVQEVHLNKQAFLQQFNYAVFYSYLRLKEQEIRTLTWIAECIAQNARDRIQDFITIF</sequence>
<evidence type="ECO:0000256" key="2">
    <source>
        <dbReference type="ARBA" id="ARBA00022448"/>
    </source>
</evidence>
<dbReference type="Gene3D" id="1.20.1690.10">
    <property type="entry name" value="V-type ATP synthase subunit C domain"/>
    <property type="match status" value="2"/>
</dbReference>
<dbReference type="Pfam" id="PF01992">
    <property type="entry name" value="vATP-synt_AC39"/>
    <property type="match status" value="1"/>
</dbReference>
<protein>
    <recommendedName>
        <fullName evidence="7">V-type proton ATPase subunit</fullName>
    </recommendedName>
</protein>
<dbReference type="EMBL" id="JANAWD010000114">
    <property type="protein sequence ID" value="KAJ3486679.1"/>
    <property type="molecule type" value="Genomic_DNA"/>
</dbReference>
<dbReference type="InterPro" id="IPR044911">
    <property type="entry name" value="V-type_ATPase_csu/dsu_dom_3"/>
</dbReference>
<evidence type="ECO:0000256" key="7">
    <source>
        <dbReference type="PIRNR" id="PIRNR018497"/>
    </source>
</evidence>
<evidence type="ECO:0000256" key="4">
    <source>
        <dbReference type="ARBA" id="ARBA00023065"/>
    </source>
</evidence>
<dbReference type="InterPro" id="IPR036079">
    <property type="entry name" value="ATPase_csu/dsu_sf"/>
</dbReference>
<dbReference type="InterPro" id="IPR002843">
    <property type="entry name" value="ATPase_V0-cplx_csu/dsu"/>
</dbReference>
<dbReference type="GO" id="GO:0033179">
    <property type="term" value="C:proton-transporting V-type ATPase, V0 domain"/>
    <property type="evidence" value="ECO:0007669"/>
    <property type="project" value="InterPro"/>
</dbReference>
<proteinExistence type="inferred from homology"/>
<name>A0AAD5VAJ3_9APHY</name>
<comment type="subunit">
    <text evidence="5">V-ATPase is a heteromultimeric enzyme composed of a peripheral catalytic V1 complex (components A to H) attached to an integral membrane V0 proton pore complex (components: a, c, c', c'', d, e, f and VOA1).</text>
</comment>
<dbReference type="PANTHER" id="PTHR11028">
    <property type="entry name" value="VACUOLAR ATP SYNTHASE SUBUNIT AC39"/>
    <property type="match status" value="1"/>
</dbReference>
<evidence type="ECO:0000313" key="8">
    <source>
        <dbReference type="EMBL" id="KAJ3486679.1"/>
    </source>
</evidence>
<comment type="subunit">
    <text evidence="7">V-ATPase is a heteromultimeric enzyme made up of two complexes: the ATP-hydrolytic V1 complex and the proton translocation V0 complex.</text>
</comment>
<evidence type="ECO:0000256" key="6">
    <source>
        <dbReference type="ARBA" id="ARBA00059115"/>
    </source>
</evidence>
<keyword evidence="9" id="KW-1185">Reference proteome</keyword>
<evidence type="ECO:0000313" key="9">
    <source>
        <dbReference type="Proteomes" id="UP001212997"/>
    </source>
</evidence>
<dbReference type="GO" id="GO:0046961">
    <property type="term" value="F:proton-transporting ATPase activity, rotational mechanism"/>
    <property type="evidence" value="ECO:0007669"/>
    <property type="project" value="InterPro"/>
</dbReference>
<accession>A0AAD5VAJ3</accession>
<organism evidence="8 9">
    <name type="scientific">Meripilus lineatus</name>
    <dbReference type="NCBI Taxonomy" id="2056292"/>
    <lineage>
        <taxon>Eukaryota</taxon>
        <taxon>Fungi</taxon>
        <taxon>Dikarya</taxon>
        <taxon>Basidiomycota</taxon>
        <taxon>Agaricomycotina</taxon>
        <taxon>Agaricomycetes</taxon>
        <taxon>Polyporales</taxon>
        <taxon>Meripilaceae</taxon>
        <taxon>Meripilus</taxon>
    </lineage>
</organism>
<keyword evidence="2 7" id="KW-0813">Transport</keyword>
<dbReference type="Gene3D" id="1.10.132.50">
    <property type="entry name" value="ATP synthase (C/AC39) subunit, domain 3"/>
    <property type="match status" value="1"/>
</dbReference>
<evidence type="ECO:0000256" key="3">
    <source>
        <dbReference type="ARBA" id="ARBA00022781"/>
    </source>
</evidence>
<evidence type="ECO:0000256" key="1">
    <source>
        <dbReference type="ARBA" id="ARBA00006709"/>
    </source>
</evidence>
<reference evidence="8" key="1">
    <citation type="submission" date="2022-07" db="EMBL/GenBank/DDBJ databases">
        <title>Genome Sequence of Physisporinus lineatus.</title>
        <authorList>
            <person name="Buettner E."/>
        </authorList>
    </citation>
    <scope>NUCLEOTIDE SEQUENCE</scope>
    <source>
        <strain evidence="8">VT162</strain>
    </source>
</reference>
<comment type="function">
    <text evidence="6 7">Subunit of the V0 complex of vacuolar(H+)-ATPase (V-ATPase), a multisubunit enzyme composed of a peripheral complex (V1) that hydrolyzes ATP and a membrane integral complex (V0) that translocates protons. V-ATPase is responsible for acidifying and maintaining the pH of intracellular compartments. This subunit is a non-integral membrane component of the membrane pore domain and is required for proper assembly of the V0 sector. Might be involved in the regulated assembly of V1 subunits onto the membrane sector or alternatively may prevent the passage of protons through V0 pores.</text>
</comment>
<gene>
    <name evidence="8" type="ORF">NLI96_g4067</name>
</gene>
<dbReference type="Proteomes" id="UP001212997">
    <property type="component" value="Unassembled WGS sequence"/>
</dbReference>
<keyword evidence="3 7" id="KW-0375">Hydrogen ion transport</keyword>
<dbReference type="SUPFAM" id="SSF103486">
    <property type="entry name" value="V-type ATP synthase subunit C"/>
    <property type="match status" value="1"/>
</dbReference>
<dbReference type="AlphaFoldDB" id="A0AAD5VAJ3"/>
<comment type="similarity">
    <text evidence="1 7">Belongs to the V-ATPase V0D/AC39 subunit family.</text>
</comment>
<keyword evidence="4 7" id="KW-0406">Ion transport</keyword>
<dbReference type="FunFam" id="1.20.1690.10:FF:000003">
    <property type="entry name" value="V-type proton ATPase subunit"/>
    <property type="match status" value="1"/>
</dbReference>
<dbReference type="InterPro" id="IPR016727">
    <property type="entry name" value="ATPase_V0-cplx_dsu"/>
</dbReference>
<dbReference type="PIRSF" id="PIRSF018497">
    <property type="entry name" value="V-ATP_synth_D"/>
    <property type="match status" value="1"/>
</dbReference>
<dbReference type="FunFam" id="1.10.132.50:FF:000002">
    <property type="entry name" value="V-type proton ATPase subunit"/>
    <property type="match status" value="1"/>
</dbReference>
<comment type="caution">
    <text evidence="8">The sequence shown here is derived from an EMBL/GenBank/DDBJ whole genome shotgun (WGS) entry which is preliminary data.</text>
</comment>